<name>A0A2T5I5I0_9PROT</name>
<reference evidence="1 2" key="1">
    <citation type="submission" date="2018-04" db="EMBL/GenBank/DDBJ databases">
        <title>Active sludge and wastewater microbial communities from Klosterneuburg, Austria.</title>
        <authorList>
            <person name="Wagner M."/>
        </authorList>
    </citation>
    <scope>NUCLEOTIDE SEQUENCE [LARGE SCALE GENOMIC DNA]</scope>
    <source>
        <strain evidence="1 2">Nl12</strain>
    </source>
</reference>
<gene>
    <name evidence="1" type="ORF">C8R21_13532</name>
</gene>
<evidence type="ECO:0000313" key="2">
    <source>
        <dbReference type="Proteomes" id="UP000244152"/>
    </source>
</evidence>
<dbReference type="Proteomes" id="UP000244152">
    <property type="component" value="Unassembled WGS sequence"/>
</dbReference>
<sequence length="72" mass="8253">MKSLDAMPGGRLCKDDVIGENWDKNRWSNYRNKREQRFGKSLILVPEIRLLAIISGPEGSKGILHLVGRDRF</sequence>
<protein>
    <submittedName>
        <fullName evidence="1">Uncharacterized protein</fullName>
    </submittedName>
</protein>
<organism evidence="1 2">
    <name type="scientific">Nitrosospira multiformis</name>
    <dbReference type="NCBI Taxonomy" id="1231"/>
    <lineage>
        <taxon>Bacteria</taxon>
        <taxon>Pseudomonadati</taxon>
        <taxon>Pseudomonadota</taxon>
        <taxon>Betaproteobacteria</taxon>
        <taxon>Nitrosomonadales</taxon>
        <taxon>Nitrosomonadaceae</taxon>
        <taxon>Nitrosospira</taxon>
    </lineage>
</organism>
<evidence type="ECO:0000313" key="1">
    <source>
        <dbReference type="EMBL" id="PTQ79081.1"/>
    </source>
</evidence>
<dbReference type="EMBL" id="QAOK01000035">
    <property type="protein sequence ID" value="PTQ79081.1"/>
    <property type="molecule type" value="Genomic_DNA"/>
</dbReference>
<dbReference type="AlphaFoldDB" id="A0A2T5I5I0"/>
<accession>A0A2T5I5I0</accession>
<proteinExistence type="predicted"/>
<comment type="caution">
    <text evidence="1">The sequence shown here is derived from an EMBL/GenBank/DDBJ whole genome shotgun (WGS) entry which is preliminary data.</text>
</comment>